<dbReference type="SMART" id="SM00421">
    <property type="entry name" value="HTH_LUXR"/>
    <property type="match status" value="1"/>
</dbReference>
<evidence type="ECO:0000256" key="2">
    <source>
        <dbReference type="ARBA" id="ARBA00023125"/>
    </source>
</evidence>
<reference evidence="5 6" key="1">
    <citation type="submission" date="2019-06" db="EMBL/GenBank/DDBJ databases">
        <title>Whole genome shotgun sequence of Halomonas halmophila NBRC 15537.</title>
        <authorList>
            <person name="Hosoyama A."/>
            <person name="Uohara A."/>
            <person name="Ohji S."/>
            <person name="Ichikawa N."/>
        </authorList>
    </citation>
    <scope>NUCLEOTIDE SEQUENCE [LARGE SCALE GENOMIC DNA]</scope>
    <source>
        <strain evidence="5 6">NBRC 15537</strain>
    </source>
</reference>
<dbReference type="SUPFAM" id="SSF46894">
    <property type="entry name" value="C-terminal effector domain of the bipartite response regulators"/>
    <property type="match status" value="1"/>
</dbReference>
<dbReference type="EMBL" id="BJOC01000021">
    <property type="protein sequence ID" value="GED22664.1"/>
    <property type="molecule type" value="Genomic_DNA"/>
</dbReference>
<evidence type="ECO:0000256" key="3">
    <source>
        <dbReference type="ARBA" id="ARBA00023163"/>
    </source>
</evidence>
<comment type="caution">
    <text evidence="5">The sequence shown here is derived from an EMBL/GenBank/DDBJ whole genome shotgun (WGS) entry which is preliminary data.</text>
</comment>
<keyword evidence="3" id="KW-0804">Transcription</keyword>
<protein>
    <submittedName>
        <fullName evidence="5">Helix-turn-helix transcriptional regulator</fullName>
    </submittedName>
</protein>
<dbReference type="CDD" id="cd06170">
    <property type="entry name" value="LuxR_C_like"/>
    <property type="match status" value="1"/>
</dbReference>
<keyword evidence="1" id="KW-0805">Transcription regulation</keyword>
<dbReference type="InterPro" id="IPR036388">
    <property type="entry name" value="WH-like_DNA-bd_sf"/>
</dbReference>
<accession>A0A4Y4F4A3</accession>
<dbReference type="InterPro" id="IPR000792">
    <property type="entry name" value="Tscrpt_reg_LuxR_C"/>
</dbReference>
<dbReference type="PANTHER" id="PTHR44688">
    <property type="entry name" value="DNA-BINDING TRANSCRIPTIONAL ACTIVATOR DEVR_DOSR"/>
    <property type="match status" value="1"/>
</dbReference>
<evidence type="ECO:0000313" key="5">
    <source>
        <dbReference type="EMBL" id="GED22664.1"/>
    </source>
</evidence>
<proteinExistence type="predicted"/>
<dbReference type="PROSITE" id="PS00622">
    <property type="entry name" value="HTH_LUXR_1"/>
    <property type="match status" value="1"/>
</dbReference>
<dbReference type="PRINTS" id="PR00038">
    <property type="entry name" value="HTHLUXR"/>
</dbReference>
<keyword evidence="2" id="KW-0238">DNA-binding</keyword>
<dbReference type="Proteomes" id="UP000319812">
    <property type="component" value="Unassembled WGS sequence"/>
</dbReference>
<dbReference type="Pfam" id="PF00196">
    <property type="entry name" value="GerE"/>
    <property type="match status" value="1"/>
</dbReference>
<evidence type="ECO:0000256" key="1">
    <source>
        <dbReference type="ARBA" id="ARBA00023015"/>
    </source>
</evidence>
<organism evidence="5 6">
    <name type="scientific">Halomonas halmophila</name>
    <dbReference type="NCBI Taxonomy" id="252"/>
    <lineage>
        <taxon>Bacteria</taxon>
        <taxon>Pseudomonadati</taxon>
        <taxon>Pseudomonadota</taxon>
        <taxon>Gammaproteobacteria</taxon>
        <taxon>Oceanospirillales</taxon>
        <taxon>Halomonadaceae</taxon>
        <taxon>Halomonas</taxon>
    </lineage>
</organism>
<feature type="domain" description="HTH luxR-type" evidence="4">
    <location>
        <begin position="145"/>
        <end position="210"/>
    </location>
</feature>
<keyword evidence="6" id="KW-1185">Reference proteome</keyword>
<dbReference type="GO" id="GO:0003677">
    <property type="term" value="F:DNA binding"/>
    <property type="evidence" value="ECO:0007669"/>
    <property type="project" value="UniProtKB-KW"/>
</dbReference>
<sequence length="218" mass="24558">MDKDHRSLLLVTEPSAFSQLFVDYLREQGDFPVSVTLPQSRPTHEEALPTVILLDIDHMSEASVYAWYTHYSDQPGVALAVFNLADEDHAAELVSAMHLQGVFYRQDDLSLICKGLTTLMEGHPWMSRSLMARLLEFLRQQQMNAYRPACGLTQREQEIIGLLGSGSSNLEIADILNVSEHTVKSHLYNTFKKIGVNTRRQAVSWARQHLGAPPPRGE</sequence>
<dbReference type="Gene3D" id="1.10.10.10">
    <property type="entry name" value="Winged helix-like DNA-binding domain superfamily/Winged helix DNA-binding domain"/>
    <property type="match status" value="1"/>
</dbReference>
<dbReference type="InterPro" id="IPR016032">
    <property type="entry name" value="Sig_transdc_resp-reg_C-effctor"/>
</dbReference>
<dbReference type="PROSITE" id="PS50043">
    <property type="entry name" value="HTH_LUXR_2"/>
    <property type="match status" value="1"/>
</dbReference>
<dbReference type="GO" id="GO:0006355">
    <property type="term" value="P:regulation of DNA-templated transcription"/>
    <property type="evidence" value="ECO:0007669"/>
    <property type="project" value="InterPro"/>
</dbReference>
<evidence type="ECO:0000313" key="6">
    <source>
        <dbReference type="Proteomes" id="UP000319812"/>
    </source>
</evidence>
<dbReference type="FunFam" id="1.10.10.10:FF:000153">
    <property type="entry name" value="LuxR family transcriptional regulator"/>
    <property type="match status" value="1"/>
</dbReference>
<dbReference type="AlphaFoldDB" id="A0A4Y4F4A3"/>
<evidence type="ECO:0000259" key="4">
    <source>
        <dbReference type="PROSITE" id="PS50043"/>
    </source>
</evidence>
<dbReference type="Gene3D" id="3.40.50.2300">
    <property type="match status" value="1"/>
</dbReference>
<dbReference type="RefSeq" id="WP_141319621.1">
    <property type="nucleotide sequence ID" value="NZ_BJOC01000021.1"/>
</dbReference>
<dbReference type="OrthoDB" id="561214at2"/>
<name>A0A4Y4F4A3_9GAMM</name>
<gene>
    <name evidence="5" type="ORF">HHA01_16410</name>
</gene>
<dbReference type="PANTHER" id="PTHR44688:SF16">
    <property type="entry name" value="DNA-BINDING TRANSCRIPTIONAL ACTIVATOR DEVR_DOSR"/>
    <property type="match status" value="1"/>
</dbReference>